<protein>
    <submittedName>
        <fullName evidence="1">Uncharacterized protein</fullName>
    </submittedName>
</protein>
<dbReference type="OrthoDB" id="6687915at2"/>
<comment type="caution">
    <text evidence="1">The sequence shown here is derived from an EMBL/GenBank/DDBJ whole genome shotgun (WGS) entry which is preliminary data.</text>
</comment>
<dbReference type="AlphaFoldDB" id="A0A255YJF7"/>
<evidence type="ECO:0000313" key="2">
    <source>
        <dbReference type="Proteomes" id="UP000216991"/>
    </source>
</evidence>
<dbReference type="EMBL" id="NOXT01000107">
    <property type="protein sequence ID" value="OYQ28804.1"/>
    <property type="molecule type" value="Genomic_DNA"/>
</dbReference>
<organism evidence="1 2">
    <name type="scientific">Sandarakinorhabdus cyanobacteriorum</name>
    <dbReference type="NCBI Taxonomy" id="1981098"/>
    <lineage>
        <taxon>Bacteria</taxon>
        <taxon>Pseudomonadati</taxon>
        <taxon>Pseudomonadota</taxon>
        <taxon>Alphaproteobacteria</taxon>
        <taxon>Sphingomonadales</taxon>
        <taxon>Sphingosinicellaceae</taxon>
        <taxon>Sandarakinorhabdus</taxon>
    </lineage>
</organism>
<dbReference type="InterPro" id="IPR036397">
    <property type="entry name" value="RNaseH_sf"/>
</dbReference>
<dbReference type="Gene3D" id="3.30.420.10">
    <property type="entry name" value="Ribonuclease H-like superfamily/Ribonuclease H"/>
    <property type="match status" value="1"/>
</dbReference>
<gene>
    <name evidence="1" type="ORF">CHU93_08215</name>
</gene>
<evidence type="ECO:0000313" key="1">
    <source>
        <dbReference type="EMBL" id="OYQ28804.1"/>
    </source>
</evidence>
<name>A0A255YJF7_9SPHN</name>
<reference evidence="1 2" key="1">
    <citation type="submission" date="2017-07" db="EMBL/GenBank/DDBJ databases">
        <title>Sandarakinorhabdus cyanobacteriorum sp. nov., a novel bacterium isolated from cyanobacterial aggregates in a eutrophic lake.</title>
        <authorList>
            <person name="Cai H."/>
        </authorList>
    </citation>
    <scope>NUCLEOTIDE SEQUENCE [LARGE SCALE GENOMIC DNA]</scope>
    <source>
        <strain evidence="1 2">TH057</strain>
    </source>
</reference>
<keyword evidence="2" id="KW-1185">Reference proteome</keyword>
<dbReference type="GO" id="GO:0003676">
    <property type="term" value="F:nucleic acid binding"/>
    <property type="evidence" value="ECO:0007669"/>
    <property type="project" value="InterPro"/>
</dbReference>
<dbReference type="Proteomes" id="UP000216991">
    <property type="component" value="Unassembled WGS sequence"/>
</dbReference>
<dbReference type="RefSeq" id="WP_086117425.1">
    <property type="nucleotide sequence ID" value="NZ_NOXT01000107.1"/>
</dbReference>
<sequence length="150" mass="16335">MRYFLDCEFNGFDGPLISIALVPELEGHGDFYAVLPCHRPLRWVAEHVMPKLGAAAQSRAEVVAGLAAYLAADAEPVLVADWPEDIAHAAALLVFQGRRMVPHVRFDLINLPGFETARQSALPHNALADAHALRREVLTREALALGHVAA</sequence>
<accession>A0A255YJF7</accession>
<proteinExistence type="predicted"/>